<feature type="region of interest" description="Disordered" evidence="1">
    <location>
        <begin position="1"/>
        <end position="20"/>
    </location>
</feature>
<evidence type="ECO:0000313" key="2">
    <source>
        <dbReference type="EMBL" id="OSJ26677.1"/>
    </source>
</evidence>
<reference evidence="2 3" key="1">
    <citation type="submission" date="2017-03" db="EMBL/GenBank/DDBJ databases">
        <title>Whole genome sequences of fourteen strains of Bradyrhizobium canariense and one strain of Bradyrhizobium japonicum isolated from Lupinus (Papilionoideae: Genisteae) species in Algeria.</title>
        <authorList>
            <person name="Crovadore J."/>
            <person name="Chekireb D."/>
            <person name="Brachmann A."/>
            <person name="Chablais R."/>
            <person name="Cochard B."/>
            <person name="Lefort F."/>
        </authorList>
    </citation>
    <scope>NUCLEOTIDE SEQUENCE [LARGE SCALE GENOMIC DNA]</scope>
    <source>
        <strain evidence="2 3">UBMAN05</strain>
    </source>
</reference>
<proteinExistence type="predicted"/>
<name>A0ABX3X091_9BRAD</name>
<evidence type="ECO:0000313" key="3">
    <source>
        <dbReference type="Proteomes" id="UP000193884"/>
    </source>
</evidence>
<dbReference type="EMBL" id="NAFK01000166">
    <property type="protein sequence ID" value="OSJ26677.1"/>
    <property type="molecule type" value="Genomic_DNA"/>
</dbReference>
<sequence length="116" mass="12927">MATLDGLVHGGSLSGHIGQHQHDIDELARMERPCRDWAEESRVPGEAGALLEMAENYGREAAKRTVVGTVDRVRLRRKTPAASRRLTGHPFRRKGAPPNKSQDLQFVDNSGTRRIF</sequence>
<accession>A0ABX3X091</accession>
<feature type="region of interest" description="Disordered" evidence="1">
    <location>
        <begin position="87"/>
        <end position="116"/>
    </location>
</feature>
<organism evidence="2 3">
    <name type="scientific">Bradyrhizobium canariense</name>
    <dbReference type="NCBI Taxonomy" id="255045"/>
    <lineage>
        <taxon>Bacteria</taxon>
        <taxon>Pseudomonadati</taxon>
        <taxon>Pseudomonadota</taxon>
        <taxon>Alphaproteobacteria</taxon>
        <taxon>Hyphomicrobiales</taxon>
        <taxon>Nitrobacteraceae</taxon>
        <taxon>Bradyrhizobium</taxon>
    </lineage>
</organism>
<comment type="caution">
    <text evidence="2">The sequence shown here is derived from an EMBL/GenBank/DDBJ whole genome shotgun (WGS) entry which is preliminary data.</text>
</comment>
<evidence type="ECO:0008006" key="4">
    <source>
        <dbReference type="Google" id="ProtNLM"/>
    </source>
</evidence>
<keyword evidence="3" id="KW-1185">Reference proteome</keyword>
<feature type="compositionally biased region" description="Polar residues" evidence="1">
    <location>
        <begin position="99"/>
        <end position="116"/>
    </location>
</feature>
<gene>
    <name evidence="2" type="ORF">BST63_20630</name>
</gene>
<dbReference type="Proteomes" id="UP000193884">
    <property type="component" value="Unassembled WGS sequence"/>
</dbReference>
<evidence type="ECO:0000256" key="1">
    <source>
        <dbReference type="SAM" id="MobiDB-lite"/>
    </source>
</evidence>
<protein>
    <recommendedName>
        <fullName evidence="4">Transposase</fullName>
    </recommendedName>
</protein>